<name>A0ACB7H9T2_MANES</name>
<evidence type="ECO:0000313" key="1">
    <source>
        <dbReference type="EMBL" id="KAG8649005.1"/>
    </source>
</evidence>
<organism evidence="1 2">
    <name type="scientific">Manihot esculenta</name>
    <name type="common">Cassava</name>
    <name type="synonym">Jatropha manihot</name>
    <dbReference type="NCBI Taxonomy" id="3983"/>
    <lineage>
        <taxon>Eukaryota</taxon>
        <taxon>Viridiplantae</taxon>
        <taxon>Streptophyta</taxon>
        <taxon>Embryophyta</taxon>
        <taxon>Tracheophyta</taxon>
        <taxon>Spermatophyta</taxon>
        <taxon>Magnoliopsida</taxon>
        <taxon>eudicotyledons</taxon>
        <taxon>Gunneridae</taxon>
        <taxon>Pentapetalae</taxon>
        <taxon>rosids</taxon>
        <taxon>fabids</taxon>
        <taxon>Malpighiales</taxon>
        <taxon>Euphorbiaceae</taxon>
        <taxon>Crotonoideae</taxon>
        <taxon>Manihoteae</taxon>
        <taxon>Manihot</taxon>
    </lineage>
</organism>
<protein>
    <submittedName>
        <fullName evidence="1">Uncharacterized protein</fullName>
    </submittedName>
</protein>
<dbReference type="EMBL" id="CM004394">
    <property type="protein sequence ID" value="KAG8649005.1"/>
    <property type="molecule type" value="Genomic_DNA"/>
</dbReference>
<gene>
    <name evidence="1" type="ORF">MANES_08G060402v8</name>
</gene>
<sequence>MAIPKTIPLFLCIAIPLSLYHNTTSNSLSSLLTRISLPIIGTSPLLPSCYRCLLIIFFSTSIENVAAGFIHVRARRGEATDLPQPCREGTHLITDHICLCVLLFLHLFVN</sequence>
<accession>A0ACB7H9T2</accession>
<comment type="caution">
    <text evidence="1">The sequence shown here is derived from an EMBL/GenBank/DDBJ whole genome shotgun (WGS) entry which is preliminary data.</text>
</comment>
<dbReference type="Proteomes" id="UP000091857">
    <property type="component" value="Chromosome 8"/>
</dbReference>
<evidence type="ECO:0000313" key="2">
    <source>
        <dbReference type="Proteomes" id="UP000091857"/>
    </source>
</evidence>
<keyword evidence="2" id="KW-1185">Reference proteome</keyword>
<proteinExistence type="predicted"/>
<reference evidence="2" key="1">
    <citation type="journal article" date="2016" name="Nat. Biotechnol.">
        <title>Sequencing wild and cultivated cassava and related species reveals extensive interspecific hybridization and genetic diversity.</title>
        <authorList>
            <person name="Bredeson J.V."/>
            <person name="Lyons J.B."/>
            <person name="Prochnik S.E."/>
            <person name="Wu G.A."/>
            <person name="Ha C.M."/>
            <person name="Edsinger-Gonzales E."/>
            <person name="Grimwood J."/>
            <person name="Schmutz J."/>
            <person name="Rabbi I.Y."/>
            <person name="Egesi C."/>
            <person name="Nauluvula P."/>
            <person name="Lebot V."/>
            <person name="Ndunguru J."/>
            <person name="Mkamilo G."/>
            <person name="Bart R.S."/>
            <person name="Setter T.L."/>
            <person name="Gleadow R.M."/>
            <person name="Kulakow P."/>
            <person name="Ferguson M.E."/>
            <person name="Rounsley S."/>
            <person name="Rokhsar D.S."/>
        </authorList>
    </citation>
    <scope>NUCLEOTIDE SEQUENCE [LARGE SCALE GENOMIC DNA]</scope>
    <source>
        <strain evidence="2">cv. AM560-2</strain>
    </source>
</reference>